<accession>A0A8J8K9L3</accession>
<keyword evidence="5 8" id="KW-0067">ATP-binding</keyword>
<evidence type="ECO:0000256" key="4">
    <source>
        <dbReference type="ARBA" id="ARBA00022741"/>
    </source>
</evidence>
<dbReference type="FunFam" id="3.30.1510.10:FF:000001">
    <property type="entry name" value="Formate--tetrahydrofolate ligase"/>
    <property type="match status" value="1"/>
</dbReference>
<dbReference type="FunFam" id="3.10.410.10:FF:000001">
    <property type="entry name" value="Putative formate--tetrahydrofolate ligase"/>
    <property type="match status" value="1"/>
</dbReference>
<dbReference type="Gene3D" id="3.10.410.10">
    <property type="entry name" value="Formyltetrahydrofolate synthetase, domain 3"/>
    <property type="match status" value="1"/>
</dbReference>
<keyword evidence="2 8" id="KW-0554">One-carbon metabolism</keyword>
<protein>
    <recommendedName>
        <fullName evidence="8">Formate--tetrahydrofolate ligase</fullName>
        <ecNumber evidence="8">6.3.4.3</ecNumber>
    </recommendedName>
    <alternativeName>
        <fullName evidence="8">Formyltetrahydrofolate synthetase</fullName>
        <shortName evidence="8">FHS</shortName>
        <shortName evidence="8">FTHFS</shortName>
    </alternativeName>
</protein>
<dbReference type="Gene3D" id="3.30.1510.10">
    <property type="entry name" value="Domain 2, N(10)-formyltetrahydrofolate synthetase"/>
    <property type="match status" value="1"/>
</dbReference>
<dbReference type="GO" id="GO:0004329">
    <property type="term" value="F:formate-tetrahydrofolate ligase activity"/>
    <property type="evidence" value="ECO:0007669"/>
    <property type="project" value="UniProtKB-UniRule"/>
</dbReference>
<dbReference type="EMBL" id="JABTTE010000038">
    <property type="protein sequence ID" value="NSL53316.1"/>
    <property type="molecule type" value="Genomic_DNA"/>
</dbReference>
<dbReference type="Pfam" id="PF01268">
    <property type="entry name" value="FTHFS"/>
    <property type="match status" value="1"/>
</dbReference>
<dbReference type="AlphaFoldDB" id="A0A8J8K9L3"/>
<dbReference type="Gene3D" id="3.40.50.300">
    <property type="entry name" value="P-loop containing nucleotide triphosphate hydrolases"/>
    <property type="match status" value="1"/>
</dbReference>
<dbReference type="SUPFAM" id="SSF52540">
    <property type="entry name" value="P-loop containing nucleoside triphosphate hydrolases"/>
    <property type="match status" value="1"/>
</dbReference>
<dbReference type="GO" id="GO:0005524">
    <property type="term" value="F:ATP binding"/>
    <property type="evidence" value="ECO:0007669"/>
    <property type="project" value="UniProtKB-UniRule"/>
</dbReference>
<dbReference type="InterPro" id="IPR020628">
    <property type="entry name" value="Formate_THF_ligase_CS"/>
</dbReference>
<sequence>MSIQAKKVKSDIEIAQEAVLKPIKEIAEQLNLQENEWEPYGHYKAKISLDVMNRLQTKADGKVILVTSINPTPAGEGKSTVTVGLGQALNKIGHKAIVAIREPSLGPTMGIKGGACGGGYSQVMPMEDINLHFTGDFHAITAANNALSALIDNHIHQGNECNIDPRRITWKRVVDLNDRALRQVVVGLGGPLQGVPREDGFNITVASEIMAILCLAKDLQDLKEKLSRIVIGYNYQKQPVTVKDLGVQGALTLLLKEAIKPNLVQTLENTPALVHGGPFANIAHGCNSVIATKLAAKLADYVVTEAGFGADLGAEKFFNIKSRLGNIDPQAVVIVATIRALKMHGGMAKENLAEENIEALKNGMANLQKHIETIQSFGLPFVIAINRFITDTDKEINFIEKWCQDRKYEVALSDVWAKGGEGGIDLAVKLLKVMDQEKSRFRPLYDLNQSIEEKIETIAQKVYGAKGVEFTPAAKKQLQEYKTFGWDKLPVCMAKTQYSLSDDPTKLGRPEGFTITVRELRPSIGAGFIVALTGDVMTMPGLPKKPAALNMDVDENGRAIGLF</sequence>
<evidence type="ECO:0000256" key="6">
    <source>
        <dbReference type="ARBA" id="ARBA00049033"/>
    </source>
</evidence>
<gene>
    <name evidence="8" type="primary">fhs</name>
    <name evidence="9" type="ORF">HR057_16365</name>
</gene>
<keyword evidence="4 8" id="KW-0547">Nucleotide-binding</keyword>
<reference evidence="9" key="1">
    <citation type="submission" date="2020-06" db="EMBL/GenBank/DDBJ databases">
        <title>A novel thermopfilic bacterium from Erzurum, Turkey.</title>
        <authorList>
            <person name="Adiguzel A."/>
            <person name="Ay H."/>
            <person name="Baltaci M.O."/>
        </authorList>
    </citation>
    <scope>NUCLEOTIDE SEQUENCE</scope>
    <source>
        <strain evidence="9">P2</strain>
    </source>
</reference>
<evidence type="ECO:0000256" key="8">
    <source>
        <dbReference type="HAMAP-Rule" id="MF_01543"/>
    </source>
</evidence>
<dbReference type="HAMAP" id="MF_01543">
    <property type="entry name" value="FTHFS"/>
    <property type="match status" value="1"/>
</dbReference>
<dbReference type="RefSeq" id="WP_173732528.1">
    <property type="nucleotide sequence ID" value="NZ_JABTTE010000038.1"/>
</dbReference>
<evidence type="ECO:0000256" key="5">
    <source>
        <dbReference type="ARBA" id="ARBA00022840"/>
    </source>
</evidence>
<dbReference type="InterPro" id="IPR027417">
    <property type="entry name" value="P-loop_NTPase"/>
</dbReference>
<evidence type="ECO:0000313" key="10">
    <source>
        <dbReference type="Proteomes" id="UP000625804"/>
    </source>
</evidence>
<dbReference type="GO" id="GO:0035999">
    <property type="term" value="P:tetrahydrofolate interconversion"/>
    <property type="evidence" value="ECO:0007669"/>
    <property type="project" value="UniProtKB-UniRule"/>
</dbReference>
<evidence type="ECO:0000256" key="2">
    <source>
        <dbReference type="ARBA" id="ARBA00022563"/>
    </source>
</evidence>
<name>A0A8J8K9L3_9BACI</name>
<comment type="caution">
    <text evidence="9">The sequence shown here is derived from an EMBL/GenBank/DDBJ whole genome shotgun (WGS) entry which is preliminary data.</text>
</comment>
<comment type="pathway">
    <text evidence="1 8">One-carbon metabolism; tetrahydrofolate interconversion.</text>
</comment>
<dbReference type="EC" id="6.3.4.3" evidence="8"/>
<comment type="similarity">
    <text evidence="7 8">Belongs to the formate--tetrahydrofolate ligase family.</text>
</comment>
<feature type="binding site" evidence="8">
    <location>
        <begin position="72"/>
        <end position="79"/>
    </location>
    <ligand>
        <name>ATP</name>
        <dbReference type="ChEBI" id="CHEBI:30616"/>
    </ligand>
</feature>
<proteinExistence type="inferred from homology"/>
<evidence type="ECO:0000256" key="1">
    <source>
        <dbReference type="ARBA" id="ARBA00004777"/>
    </source>
</evidence>
<dbReference type="InterPro" id="IPR000559">
    <property type="entry name" value="Formate_THF_ligase"/>
</dbReference>
<evidence type="ECO:0000313" key="9">
    <source>
        <dbReference type="EMBL" id="NSL53316.1"/>
    </source>
</evidence>
<keyword evidence="10" id="KW-1185">Reference proteome</keyword>
<dbReference type="NCBIfam" id="NF010030">
    <property type="entry name" value="PRK13505.1"/>
    <property type="match status" value="1"/>
</dbReference>
<keyword evidence="3 8" id="KW-0436">Ligase</keyword>
<dbReference type="UniPathway" id="UPA00193"/>
<dbReference type="PROSITE" id="PS00722">
    <property type="entry name" value="FTHFS_2"/>
    <property type="match status" value="1"/>
</dbReference>
<dbReference type="CDD" id="cd00477">
    <property type="entry name" value="FTHFS"/>
    <property type="match status" value="1"/>
</dbReference>
<dbReference type="Proteomes" id="UP000625804">
    <property type="component" value="Unassembled WGS sequence"/>
</dbReference>
<comment type="catalytic activity">
    <reaction evidence="6 8">
        <text>(6S)-5,6,7,8-tetrahydrofolate + formate + ATP = (6R)-10-formyltetrahydrofolate + ADP + phosphate</text>
        <dbReference type="Rhea" id="RHEA:20221"/>
        <dbReference type="ChEBI" id="CHEBI:15740"/>
        <dbReference type="ChEBI" id="CHEBI:30616"/>
        <dbReference type="ChEBI" id="CHEBI:43474"/>
        <dbReference type="ChEBI" id="CHEBI:57453"/>
        <dbReference type="ChEBI" id="CHEBI:195366"/>
        <dbReference type="ChEBI" id="CHEBI:456216"/>
        <dbReference type="EC" id="6.3.4.3"/>
    </reaction>
</comment>
<organism evidence="9 10">
    <name type="scientific">Calidifontibacillus erzurumensis</name>
    <dbReference type="NCBI Taxonomy" id="2741433"/>
    <lineage>
        <taxon>Bacteria</taxon>
        <taxon>Bacillati</taxon>
        <taxon>Bacillota</taxon>
        <taxon>Bacilli</taxon>
        <taxon>Bacillales</taxon>
        <taxon>Bacillaceae</taxon>
        <taxon>Calidifontibacillus/Schinkia group</taxon>
        <taxon>Calidifontibacillus</taxon>
    </lineage>
</organism>
<evidence type="ECO:0000256" key="7">
    <source>
        <dbReference type="ARBA" id="ARBA00061363"/>
    </source>
</evidence>
<evidence type="ECO:0000256" key="3">
    <source>
        <dbReference type="ARBA" id="ARBA00022598"/>
    </source>
</evidence>